<evidence type="ECO:0000313" key="1">
    <source>
        <dbReference type="EMBL" id="RGT55948.1"/>
    </source>
</evidence>
<gene>
    <name evidence="1" type="ORF">DWX20_03840</name>
</gene>
<accession>A0A412PE76</accession>
<dbReference type="RefSeq" id="WP_006525635.1">
    <property type="nucleotide sequence ID" value="NZ_AP028934.1"/>
</dbReference>
<comment type="caution">
    <text evidence="1">The sequence shown here is derived from an EMBL/GenBank/DDBJ whole genome shotgun (WGS) entry which is preliminary data.</text>
</comment>
<dbReference type="GeneID" id="89620221"/>
<dbReference type="AlphaFoldDB" id="A0A412PE76"/>
<proteinExistence type="predicted"/>
<sequence>MSQSTFDVNHRLVELTMVLKLQKLQKEDLPTLTYGNLEDYLNHLWRNKSPRTLNQAVDVVWNVAANDVVRFLSTQAVIDGAKKNLEDFADVIGGN</sequence>
<protein>
    <submittedName>
        <fullName evidence="1">Uncharacterized protein</fullName>
    </submittedName>
</protein>
<reference evidence="1 2" key="1">
    <citation type="submission" date="2018-08" db="EMBL/GenBank/DDBJ databases">
        <title>A genome reference for cultivated species of the human gut microbiota.</title>
        <authorList>
            <person name="Zou Y."/>
            <person name="Xue W."/>
            <person name="Luo G."/>
        </authorList>
    </citation>
    <scope>NUCLEOTIDE SEQUENCE [LARGE SCALE GENOMIC DNA]</scope>
    <source>
        <strain evidence="1 2">AF18-46</strain>
    </source>
</reference>
<organism evidence="1 2">
    <name type="scientific">Solobacterium moorei</name>
    <dbReference type="NCBI Taxonomy" id="102148"/>
    <lineage>
        <taxon>Bacteria</taxon>
        <taxon>Bacillati</taxon>
        <taxon>Bacillota</taxon>
        <taxon>Erysipelotrichia</taxon>
        <taxon>Erysipelotrichales</taxon>
        <taxon>Erysipelotrichaceae</taxon>
        <taxon>Solobacterium</taxon>
    </lineage>
</organism>
<name>A0A412PE76_9FIRM</name>
<evidence type="ECO:0000313" key="2">
    <source>
        <dbReference type="Proteomes" id="UP000284731"/>
    </source>
</evidence>
<dbReference type="Proteomes" id="UP000284731">
    <property type="component" value="Unassembled WGS sequence"/>
</dbReference>
<dbReference type="EMBL" id="QRWX01000002">
    <property type="protein sequence ID" value="RGT55948.1"/>
    <property type="molecule type" value="Genomic_DNA"/>
</dbReference>